<evidence type="ECO:0000256" key="1">
    <source>
        <dbReference type="SAM" id="Phobius"/>
    </source>
</evidence>
<dbReference type="STRING" id="1141098.A0A1Y2EMC3"/>
<keyword evidence="2" id="KW-0732">Signal</keyword>
<dbReference type="GO" id="GO:0098703">
    <property type="term" value="P:calcium ion import across plasma membrane"/>
    <property type="evidence" value="ECO:0007669"/>
    <property type="project" value="InterPro"/>
</dbReference>
<feature type="transmembrane region" description="Helical" evidence="1">
    <location>
        <begin position="624"/>
        <end position="644"/>
    </location>
</feature>
<dbReference type="PANTHER" id="PTHR39142">
    <property type="entry name" value="MID1P"/>
    <property type="match status" value="1"/>
</dbReference>
<dbReference type="InParanoid" id="A0A1Y2EMC3"/>
<keyword evidence="1" id="KW-0812">Transmembrane</keyword>
<evidence type="ECO:0000313" key="4">
    <source>
        <dbReference type="Proteomes" id="UP000193689"/>
    </source>
</evidence>
<dbReference type="Proteomes" id="UP000193689">
    <property type="component" value="Unassembled WGS sequence"/>
</dbReference>
<keyword evidence="1" id="KW-0472">Membrane</keyword>
<feature type="chain" id="PRO_5012417909" evidence="2">
    <location>
        <begin position="36"/>
        <end position="645"/>
    </location>
</feature>
<dbReference type="RefSeq" id="XP_040721577.1">
    <property type="nucleotide sequence ID" value="XM_040854911.1"/>
</dbReference>
<dbReference type="OrthoDB" id="5405745at2759"/>
<organism evidence="3 4">
    <name type="scientific">Pseudomassariella vexata</name>
    <dbReference type="NCBI Taxonomy" id="1141098"/>
    <lineage>
        <taxon>Eukaryota</taxon>
        <taxon>Fungi</taxon>
        <taxon>Dikarya</taxon>
        <taxon>Ascomycota</taxon>
        <taxon>Pezizomycotina</taxon>
        <taxon>Sordariomycetes</taxon>
        <taxon>Xylariomycetidae</taxon>
        <taxon>Amphisphaeriales</taxon>
        <taxon>Pseudomassariaceae</taxon>
        <taxon>Pseudomassariella</taxon>
    </lineage>
</organism>
<comment type="caution">
    <text evidence="3">The sequence shown here is derived from an EMBL/GenBank/DDBJ whole genome shotgun (WGS) entry which is preliminary data.</text>
</comment>
<proteinExistence type="predicted"/>
<name>A0A1Y2EMC3_9PEZI</name>
<dbReference type="PANTHER" id="PTHR39142:SF1">
    <property type="entry name" value="AEL197CP"/>
    <property type="match status" value="1"/>
</dbReference>
<accession>A0A1Y2EMC3</accession>
<dbReference type="Pfam" id="PF12929">
    <property type="entry name" value="Mid1"/>
    <property type="match status" value="1"/>
</dbReference>
<protein>
    <submittedName>
        <fullName evidence="3">Calcium influx-promoting protein ehs1</fullName>
    </submittedName>
</protein>
<keyword evidence="4" id="KW-1185">Reference proteome</keyword>
<keyword evidence="1" id="KW-1133">Transmembrane helix</keyword>
<sequence length="645" mass="70357">MQLSPLQSRLAASVIASCLLLAIYLFLLSPQFALAAELSSIPIDHETEVDAERWNPEQMLADGVEALETLDIRSDTYEPVFAPFDRSIMGRAQTGVKAMVNNAPVKMNLEPSSWSTFVFEVSSVSGRDDSGNTDGVRELRRELNVSQNPKDEIYGVGLKIEDDVGVQPELAKRATKTLWISANTCIQPEPDSDKTTMTPPQLTLFVSTSKTNTSPGPLAPPNQQEFRVFDEGAVMWNTTLSEDVYFTVSAPNVSTEFSSRFYNVEIAASVDQSYHSYGEKTALYWVDSDANATLLMTGNLTNSSGEAIATPPYTMFAYNQDEKAVVGVRNSFCGLKLYAQIGGTRSSLRTDMMRTGMTTRGQQNATRQEFYFNGLNSSTSYTGILAREPGVNALGKRDGAGGGGAVFNTTQFSTKDSGTCTIIYNLTFCDQTAYAVPGNTSRFADAIALASFYDDYAKSVYDNFNKAMQQIPCDTGTTAKYSLVRGCSDCKSAYKDWLCSIAIPRCEDFSKMDKFLQMRNINALFPDGHKVDENITAAYGGNKAYNSSRVPRIDDEISPGPYKEVLPCDDLCYNIVQSCPSSLGFSCPVPGMRGFNNSYGHRAASGDSNVTCNFPGSAHIVSRATILTVPWVVVVVLMGSVLLLT</sequence>
<dbReference type="GO" id="GO:0005262">
    <property type="term" value="F:calcium channel activity"/>
    <property type="evidence" value="ECO:0007669"/>
    <property type="project" value="InterPro"/>
</dbReference>
<evidence type="ECO:0000313" key="3">
    <source>
        <dbReference type="EMBL" id="ORY71985.1"/>
    </source>
</evidence>
<dbReference type="AlphaFoldDB" id="A0A1Y2EMC3"/>
<gene>
    <name evidence="3" type="ORF">BCR38DRAFT_329877</name>
</gene>
<evidence type="ECO:0000256" key="2">
    <source>
        <dbReference type="SAM" id="SignalP"/>
    </source>
</evidence>
<dbReference type="FunCoup" id="A0A1Y2EMC3">
    <property type="interactions" value="41"/>
</dbReference>
<reference evidence="3 4" key="1">
    <citation type="submission" date="2016-07" db="EMBL/GenBank/DDBJ databases">
        <title>Pervasive Adenine N6-methylation of Active Genes in Fungi.</title>
        <authorList>
            <consortium name="DOE Joint Genome Institute"/>
            <person name="Mondo S.J."/>
            <person name="Dannebaum R.O."/>
            <person name="Kuo R.C."/>
            <person name="Labutti K."/>
            <person name="Haridas S."/>
            <person name="Kuo A."/>
            <person name="Salamov A."/>
            <person name="Ahrendt S.R."/>
            <person name="Lipzen A."/>
            <person name="Sullivan W."/>
            <person name="Andreopoulos W.B."/>
            <person name="Clum A."/>
            <person name="Lindquist E."/>
            <person name="Daum C."/>
            <person name="Ramamoorthy G.K."/>
            <person name="Gryganskyi A."/>
            <person name="Culley D."/>
            <person name="Magnuson J.K."/>
            <person name="James T.Y."/>
            <person name="O'Malley M.A."/>
            <person name="Stajich J.E."/>
            <person name="Spatafora J.W."/>
            <person name="Visel A."/>
            <person name="Grigoriev I.V."/>
        </authorList>
    </citation>
    <scope>NUCLEOTIDE SEQUENCE [LARGE SCALE GENOMIC DNA]</scope>
    <source>
        <strain evidence="3 4">CBS 129021</strain>
    </source>
</reference>
<dbReference type="GeneID" id="63771123"/>
<dbReference type="InterPro" id="IPR024338">
    <property type="entry name" value="MID1/Yam8"/>
</dbReference>
<dbReference type="EMBL" id="MCFJ01000001">
    <property type="protein sequence ID" value="ORY71985.1"/>
    <property type="molecule type" value="Genomic_DNA"/>
</dbReference>
<feature type="signal peptide" evidence="2">
    <location>
        <begin position="1"/>
        <end position="35"/>
    </location>
</feature>